<protein>
    <submittedName>
        <fullName evidence="2">Uncharacterized protein</fullName>
    </submittedName>
</protein>
<organism evidence="2">
    <name type="scientific">bioreactor metagenome</name>
    <dbReference type="NCBI Taxonomy" id="1076179"/>
    <lineage>
        <taxon>unclassified sequences</taxon>
        <taxon>metagenomes</taxon>
        <taxon>ecological metagenomes</taxon>
    </lineage>
</organism>
<keyword evidence="1" id="KW-0472">Membrane</keyword>
<gene>
    <name evidence="2" type="ORF">SDC9_201682</name>
</gene>
<sequence>MIHILVGQAAGFLLMVITQGIKNIAKISVWLVGSVYGAVVWLALVSINSTQGTIKAPWTQGATTIIASLLAFIVYGVIVAYTIKKCEEQGANARWGC</sequence>
<proteinExistence type="predicted"/>
<comment type="caution">
    <text evidence="2">The sequence shown here is derived from an EMBL/GenBank/DDBJ whole genome shotgun (WGS) entry which is preliminary data.</text>
</comment>
<evidence type="ECO:0000313" key="2">
    <source>
        <dbReference type="EMBL" id="MPN54013.1"/>
    </source>
</evidence>
<dbReference type="EMBL" id="VSSQ01121789">
    <property type="protein sequence ID" value="MPN54013.1"/>
    <property type="molecule type" value="Genomic_DNA"/>
</dbReference>
<feature type="transmembrane region" description="Helical" evidence="1">
    <location>
        <begin position="30"/>
        <end position="50"/>
    </location>
</feature>
<reference evidence="2" key="1">
    <citation type="submission" date="2019-08" db="EMBL/GenBank/DDBJ databases">
        <authorList>
            <person name="Kucharzyk K."/>
            <person name="Murdoch R.W."/>
            <person name="Higgins S."/>
            <person name="Loffler F."/>
        </authorList>
    </citation>
    <scope>NUCLEOTIDE SEQUENCE</scope>
</reference>
<name>A0A645J3G3_9ZZZZ</name>
<evidence type="ECO:0000256" key="1">
    <source>
        <dbReference type="SAM" id="Phobius"/>
    </source>
</evidence>
<feature type="transmembrane region" description="Helical" evidence="1">
    <location>
        <begin position="62"/>
        <end position="83"/>
    </location>
</feature>
<keyword evidence="1" id="KW-0812">Transmembrane</keyword>
<keyword evidence="1" id="KW-1133">Transmembrane helix</keyword>
<dbReference type="AlphaFoldDB" id="A0A645J3G3"/>
<accession>A0A645J3G3</accession>